<evidence type="ECO:0000313" key="2">
    <source>
        <dbReference type="EMBL" id="MEB5476845.1"/>
    </source>
</evidence>
<dbReference type="Proteomes" id="UP001339883">
    <property type="component" value="Unassembled WGS sequence"/>
</dbReference>
<protein>
    <recommendedName>
        <fullName evidence="4">Lipocalin-like domain-containing protein</fullName>
    </recommendedName>
</protein>
<accession>A0ABU6DT21</accession>
<feature type="signal peptide" evidence="1">
    <location>
        <begin position="1"/>
        <end position="20"/>
    </location>
</feature>
<dbReference type="RefSeq" id="WP_277095023.1">
    <property type="nucleotide sequence ID" value="NZ_VTDN01000005.1"/>
</dbReference>
<feature type="chain" id="PRO_5046472875" description="Lipocalin-like domain-containing protein" evidence="1">
    <location>
        <begin position="21"/>
        <end position="124"/>
    </location>
</feature>
<comment type="caution">
    <text evidence="2">The sequence shown here is derived from an EMBL/GenBank/DDBJ whole genome shotgun (WGS) entry which is preliminary data.</text>
</comment>
<sequence>MRLNHFLICIVSSIPLIACAQTNTVLKGQENFIGQWQAPHSKIEIGHDGNLQYKASYQQEQKTANTFQQSSSQSNISAPITQIDTQHIQVGTGMFSTQFNVNKAPYLQNGQWHMTIDNENYLKK</sequence>
<keyword evidence="3" id="KW-1185">Reference proteome</keyword>
<dbReference type="EMBL" id="VTDN01000005">
    <property type="protein sequence ID" value="MEB5476845.1"/>
    <property type="molecule type" value="Genomic_DNA"/>
</dbReference>
<evidence type="ECO:0008006" key="4">
    <source>
        <dbReference type="Google" id="ProtNLM"/>
    </source>
</evidence>
<proteinExistence type="predicted"/>
<keyword evidence="1" id="KW-0732">Signal</keyword>
<evidence type="ECO:0000256" key="1">
    <source>
        <dbReference type="SAM" id="SignalP"/>
    </source>
</evidence>
<gene>
    <name evidence="2" type="ORF">I2F25_07285</name>
</gene>
<evidence type="ECO:0000313" key="3">
    <source>
        <dbReference type="Proteomes" id="UP001339883"/>
    </source>
</evidence>
<organism evidence="2 3">
    <name type="scientific">Acinetobacter pollinis</name>
    <dbReference type="NCBI Taxonomy" id="2605270"/>
    <lineage>
        <taxon>Bacteria</taxon>
        <taxon>Pseudomonadati</taxon>
        <taxon>Pseudomonadota</taxon>
        <taxon>Gammaproteobacteria</taxon>
        <taxon>Moraxellales</taxon>
        <taxon>Moraxellaceae</taxon>
        <taxon>Acinetobacter</taxon>
    </lineage>
</organism>
<reference evidence="2 3" key="1">
    <citation type="submission" date="2019-08" db="EMBL/GenBank/DDBJ databases">
        <title>Five species of Acinetobacter isolated from floral nectar and animal pollinators.</title>
        <authorList>
            <person name="Hendry T.A."/>
        </authorList>
    </citation>
    <scope>NUCLEOTIDE SEQUENCE [LARGE SCALE GENOMIC DNA]</scope>
    <source>
        <strain evidence="2 3">MD18.27</strain>
    </source>
</reference>
<name>A0ABU6DT21_9GAMM</name>